<evidence type="ECO:0000313" key="3">
    <source>
        <dbReference type="EMBL" id="KAH0562503.1"/>
    </source>
</evidence>
<feature type="compositionally biased region" description="Basic and acidic residues" evidence="1">
    <location>
        <begin position="622"/>
        <end position="638"/>
    </location>
</feature>
<feature type="compositionally biased region" description="Low complexity" evidence="1">
    <location>
        <begin position="825"/>
        <end position="845"/>
    </location>
</feature>
<feature type="region of interest" description="Disordered" evidence="1">
    <location>
        <begin position="331"/>
        <end position="740"/>
    </location>
</feature>
<proteinExistence type="predicted"/>
<feature type="compositionally biased region" description="Polar residues" evidence="1">
    <location>
        <begin position="105"/>
        <end position="141"/>
    </location>
</feature>
<feature type="region of interest" description="Disordered" evidence="1">
    <location>
        <begin position="233"/>
        <end position="299"/>
    </location>
</feature>
<evidence type="ECO:0000256" key="1">
    <source>
        <dbReference type="SAM" id="MobiDB-lite"/>
    </source>
</evidence>
<dbReference type="GO" id="GO:0030010">
    <property type="term" value="P:establishment of cell polarity"/>
    <property type="evidence" value="ECO:0007669"/>
    <property type="project" value="TreeGrafter"/>
</dbReference>
<name>A0A9P8RRR8_9PEZI</name>
<feature type="compositionally biased region" description="Polar residues" evidence="1">
    <location>
        <begin position="51"/>
        <end position="98"/>
    </location>
</feature>
<reference evidence="3" key="1">
    <citation type="submission" date="2021-03" db="EMBL/GenBank/DDBJ databases">
        <title>Comparative genomics and phylogenomic investigation of the class Geoglossomycetes provide insights into ecological specialization and systematics.</title>
        <authorList>
            <person name="Melie T."/>
            <person name="Pirro S."/>
            <person name="Miller A.N."/>
            <person name="Quandt A."/>
        </authorList>
    </citation>
    <scope>NUCLEOTIDE SEQUENCE</scope>
    <source>
        <strain evidence="3">CAQ_001_2017</strain>
    </source>
</reference>
<gene>
    <name evidence="3" type="ORF">GP486_002813</name>
</gene>
<dbReference type="AlphaFoldDB" id="A0A9P8RRR8"/>
<feature type="compositionally biased region" description="Basic and acidic residues" evidence="1">
    <location>
        <begin position="276"/>
        <end position="289"/>
    </location>
</feature>
<dbReference type="GO" id="GO:0010971">
    <property type="term" value="P:positive regulation of G2/M transition of mitotic cell cycle"/>
    <property type="evidence" value="ECO:0007669"/>
    <property type="project" value="TreeGrafter"/>
</dbReference>
<dbReference type="EMBL" id="JAGHQM010000337">
    <property type="protein sequence ID" value="KAH0562503.1"/>
    <property type="molecule type" value="Genomic_DNA"/>
</dbReference>
<feature type="compositionally biased region" description="Polar residues" evidence="1">
    <location>
        <begin position="559"/>
        <end position="589"/>
    </location>
</feature>
<dbReference type="PANTHER" id="PTHR28089">
    <property type="entry name" value="PROTEIN ZDS1-RELATED"/>
    <property type="match status" value="1"/>
</dbReference>
<dbReference type="Pfam" id="PF08632">
    <property type="entry name" value="Zds_C"/>
    <property type="match status" value="1"/>
</dbReference>
<dbReference type="SMART" id="SM01327">
    <property type="entry name" value="Zds_C"/>
    <property type="match status" value="1"/>
</dbReference>
<dbReference type="InterPro" id="IPR040206">
    <property type="entry name" value="Zds1/2"/>
</dbReference>
<feature type="region of interest" description="Disordered" evidence="1">
    <location>
        <begin position="806"/>
        <end position="918"/>
    </location>
</feature>
<feature type="compositionally biased region" description="Basic and acidic residues" evidence="1">
    <location>
        <begin position="662"/>
        <end position="687"/>
    </location>
</feature>
<keyword evidence="4" id="KW-1185">Reference proteome</keyword>
<sequence length="918" mass="101454">MQTSPRTRSFDGGLPPTKRGHVPQLSISDDNHHVTEAIGDMYGNMEFDSRPPSTAGSPLNDQYGQNVNGHQETQKSTASRTPLSQSVSNERVPSSVNGQAKIHSNRNSSYGHENGPLSPTLSELRSPGSPASSDTANSQFPLNDIDYESDPAAVAQELSNLQALRRMSMDVNAAGDPDLPSFNNASFIPTRAPTHADDEDAASRLYWVPARLHPELAPKEFKTFVEARVKQIRRRSGDDGSLSPETLTREGSTGGLRRKKSMLSKQIDNFGGRGAEGYKDGAERLERKRSQSGQRGTTLKVSDFQELDELVKDPTKLIGKLSLDTSQAGLETGGKVTGNEDMPILPAAPPGNTLRRSTRTTYRRGSLRKGERVPYSKRAARAAAETDTEDSPASSPVAPHNFALSRSRTEPLPASPAVQDQLERPSRPVRPGSGDHPSPGVSSPASFSGILDQSSSLESESEVVPQPPSHSLSAKQPSKPKPAISEPLHVPRIIETPPPPEDDGDETPPQQLLLPARTSSHEPPPPSPPQVPVSHGPQSATSTRSLKRPSLTREAQIPRNANQTPSDIVSQPTSLPGNTPRTDSLSIVPTFSDDKKSDKKRKDKDGNEHSGGKKSGWGWLRGSEEKEKDKDGHKDPSKKSKSKGNKADNTRLDLLQTSIDGIRGRESLVMDRDSIRLEEERKKESIRKSSGGESKKEKESGIFSFFGGGKKKSDRDGTGKKSSSLRAHSPEPPPRVRKPDIDYNWTRFSILEERAIYRMAHIKLANPRRALYSQVLLSNFMYSYLAKVQQMHPQIQVPQSAAQKNLRLQQQQQDKQQTELKAHAEAAQAYQEQQQRQEDSQYYQYHDQSEGAPYVDDSQIFDYEHVQDPDDPNRPKSRASQYSTENGNTHHHLQPKTQRDFQYQSQFEDSSQSRDEMW</sequence>
<evidence type="ECO:0000259" key="2">
    <source>
        <dbReference type="SMART" id="SM01327"/>
    </source>
</evidence>
<feature type="compositionally biased region" description="Polar residues" evidence="1">
    <location>
        <begin position="900"/>
        <end position="910"/>
    </location>
</feature>
<dbReference type="Proteomes" id="UP000750711">
    <property type="component" value="Unassembled WGS sequence"/>
</dbReference>
<feature type="region of interest" description="Disordered" evidence="1">
    <location>
        <begin position="1"/>
        <end position="145"/>
    </location>
</feature>
<feature type="compositionally biased region" description="Low complexity" evidence="1">
    <location>
        <begin position="453"/>
        <end position="464"/>
    </location>
</feature>
<feature type="compositionally biased region" description="Low complexity" evidence="1">
    <location>
        <begin position="806"/>
        <end position="815"/>
    </location>
</feature>
<dbReference type="PANTHER" id="PTHR28089:SF1">
    <property type="entry name" value="PROTEIN ZDS1-RELATED"/>
    <property type="match status" value="1"/>
</dbReference>
<feature type="compositionally biased region" description="Basic and acidic residues" evidence="1">
    <location>
        <begin position="862"/>
        <end position="874"/>
    </location>
</feature>
<protein>
    <recommendedName>
        <fullName evidence="2">Protein Zds1 C-terminal domain-containing protein</fullName>
    </recommendedName>
</protein>
<feature type="compositionally biased region" description="Polar residues" evidence="1">
    <location>
        <begin position="878"/>
        <end position="887"/>
    </location>
</feature>
<accession>A0A9P8RRR8</accession>
<comment type="caution">
    <text evidence="3">The sequence shown here is derived from an EMBL/GenBank/DDBJ whole genome shotgun (WGS) entry which is preliminary data.</text>
</comment>
<feature type="compositionally biased region" description="Pro residues" evidence="1">
    <location>
        <begin position="522"/>
        <end position="531"/>
    </location>
</feature>
<feature type="compositionally biased region" description="Basic residues" evidence="1">
    <location>
        <begin position="356"/>
        <end position="367"/>
    </location>
</feature>
<dbReference type="GO" id="GO:0005737">
    <property type="term" value="C:cytoplasm"/>
    <property type="evidence" value="ECO:0007669"/>
    <property type="project" value="TreeGrafter"/>
</dbReference>
<feature type="domain" description="Protein Zds1 C-terminal" evidence="2">
    <location>
        <begin position="737"/>
        <end position="789"/>
    </location>
</feature>
<dbReference type="InterPro" id="IPR013941">
    <property type="entry name" value="ZDS1_C"/>
</dbReference>
<organism evidence="3 4">
    <name type="scientific">Trichoglossum hirsutum</name>
    <dbReference type="NCBI Taxonomy" id="265104"/>
    <lineage>
        <taxon>Eukaryota</taxon>
        <taxon>Fungi</taxon>
        <taxon>Dikarya</taxon>
        <taxon>Ascomycota</taxon>
        <taxon>Pezizomycotina</taxon>
        <taxon>Geoglossomycetes</taxon>
        <taxon>Geoglossales</taxon>
        <taxon>Geoglossaceae</taxon>
        <taxon>Trichoglossum</taxon>
    </lineage>
</organism>
<evidence type="ECO:0000313" key="4">
    <source>
        <dbReference type="Proteomes" id="UP000750711"/>
    </source>
</evidence>